<organism evidence="3 4">
    <name type="scientific">Klebsormidium nitens</name>
    <name type="common">Green alga</name>
    <name type="synonym">Ulothrix nitens</name>
    <dbReference type="NCBI Taxonomy" id="105231"/>
    <lineage>
        <taxon>Eukaryota</taxon>
        <taxon>Viridiplantae</taxon>
        <taxon>Streptophyta</taxon>
        <taxon>Klebsormidiophyceae</taxon>
        <taxon>Klebsormidiales</taxon>
        <taxon>Klebsormidiaceae</taxon>
        <taxon>Klebsormidium</taxon>
    </lineage>
</organism>
<keyword evidence="4" id="KW-1185">Reference proteome</keyword>
<keyword evidence="2" id="KW-0472">Membrane</keyword>
<evidence type="ECO:0000256" key="1">
    <source>
        <dbReference type="SAM" id="MobiDB-lite"/>
    </source>
</evidence>
<feature type="transmembrane region" description="Helical" evidence="2">
    <location>
        <begin position="259"/>
        <end position="279"/>
    </location>
</feature>
<keyword evidence="2" id="KW-0812">Transmembrane</keyword>
<dbReference type="EMBL" id="DF237582">
    <property type="protein sequence ID" value="GAQ90375.1"/>
    <property type="molecule type" value="Genomic_DNA"/>
</dbReference>
<proteinExistence type="predicted"/>
<dbReference type="Proteomes" id="UP000054558">
    <property type="component" value="Unassembled WGS sequence"/>
</dbReference>
<gene>
    <name evidence="3" type="ORF">KFL_006330020</name>
</gene>
<name>A0A1Y1IHM3_KLENI</name>
<dbReference type="AlphaFoldDB" id="A0A1Y1IHM3"/>
<evidence type="ECO:0000313" key="4">
    <source>
        <dbReference type="Proteomes" id="UP000054558"/>
    </source>
</evidence>
<protein>
    <submittedName>
        <fullName evidence="3">Uncharacterized protein</fullName>
    </submittedName>
</protein>
<sequence>MSPIHRTEPSRAALGVHSAARGDSRRPVCKTAPQRELQVQRQEYSSRIGSGSLKGERMLSTGQRRFAVNCLLSFGNPTSSGKAEDGRLAGGQFHQAGFLQSEIVAFQQQAYQTSPAGFDAAELLWQVWRKHNITLMLAGQEAAFQSNHVEALQQDISELRQTASWEAAHALSSAVSPDFDLDASMARLRLDALGEEIAGGGRGSAASLRLVCVALAGSFLGQVLNADRALGEAVANESGATVMEATGQVVAQSGSVPSWLQPAILAAPLLLYGGFYWYRENVNQRLSPFDYVTLLLVVLAGSNLFLAVFFQIRLF</sequence>
<feature type="compositionally biased region" description="Polar residues" evidence="1">
    <location>
        <begin position="37"/>
        <end position="49"/>
    </location>
</feature>
<feature type="region of interest" description="Disordered" evidence="1">
    <location>
        <begin position="1"/>
        <end position="54"/>
    </location>
</feature>
<feature type="transmembrane region" description="Helical" evidence="2">
    <location>
        <begin position="291"/>
        <end position="312"/>
    </location>
</feature>
<reference evidence="3 4" key="1">
    <citation type="journal article" date="2014" name="Nat. Commun.">
        <title>Klebsormidium flaccidum genome reveals primary factors for plant terrestrial adaptation.</title>
        <authorList>
            <person name="Hori K."/>
            <person name="Maruyama F."/>
            <person name="Fujisawa T."/>
            <person name="Togashi T."/>
            <person name="Yamamoto N."/>
            <person name="Seo M."/>
            <person name="Sato S."/>
            <person name="Yamada T."/>
            <person name="Mori H."/>
            <person name="Tajima N."/>
            <person name="Moriyama T."/>
            <person name="Ikeuchi M."/>
            <person name="Watanabe M."/>
            <person name="Wada H."/>
            <person name="Kobayashi K."/>
            <person name="Saito M."/>
            <person name="Masuda T."/>
            <person name="Sasaki-Sekimoto Y."/>
            <person name="Mashiguchi K."/>
            <person name="Awai K."/>
            <person name="Shimojima M."/>
            <person name="Masuda S."/>
            <person name="Iwai M."/>
            <person name="Nobusawa T."/>
            <person name="Narise T."/>
            <person name="Kondo S."/>
            <person name="Saito H."/>
            <person name="Sato R."/>
            <person name="Murakawa M."/>
            <person name="Ihara Y."/>
            <person name="Oshima-Yamada Y."/>
            <person name="Ohtaka K."/>
            <person name="Satoh M."/>
            <person name="Sonobe K."/>
            <person name="Ishii M."/>
            <person name="Ohtani R."/>
            <person name="Kanamori-Sato M."/>
            <person name="Honoki R."/>
            <person name="Miyazaki D."/>
            <person name="Mochizuki H."/>
            <person name="Umetsu J."/>
            <person name="Higashi K."/>
            <person name="Shibata D."/>
            <person name="Kamiya Y."/>
            <person name="Sato N."/>
            <person name="Nakamura Y."/>
            <person name="Tabata S."/>
            <person name="Ida S."/>
            <person name="Kurokawa K."/>
            <person name="Ohta H."/>
        </authorList>
    </citation>
    <scope>NUCLEOTIDE SEQUENCE [LARGE SCALE GENOMIC DNA]</scope>
    <source>
        <strain evidence="3 4">NIES-2285</strain>
    </source>
</reference>
<evidence type="ECO:0000256" key="2">
    <source>
        <dbReference type="SAM" id="Phobius"/>
    </source>
</evidence>
<keyword evidence="2" id="KW-1133">Transmembrane helix</keyword>
<accession>A0A1Y1IHM3</accession>
<evidence type="ECO:0000313" key="3">
    <source>
        <dbReference type="EMBL" id="GAQ90375.1"/>
    </source>
</evidence>